<name>A0A9P6CZX0_PLEER</name>
<dbReference type="EMBL" id="MU154856">
    <property type="protein sequence ID" value="KAF9486921.1"/>
    <property type="molecule type" value="Genomic_DNA"/>
</dbReference>
<evidence type="ECO:0000313" key="1">
    <source>
        <dbReference type="EMBL" id="KAF9486921.1"/>
    </source>
</evidence>
<dbReference type="Proteomes" id="UP000807025">
    <property type="component" value="Unassembled WGS sequence"/>
</dbReference>
<organism evidence="1 2">
    <name type="scientific">Pleurotus eryngii</name>
    <name type="common">Boletus of the steppes</name>
    <dbReference type="NCBI Taxonomy" id="5323"/>
    <lineage>
        <taxon>Eukaryota</taxon>
        <taxon>Fungi</taxon>
        <taxon>Dikarya</taxon>
        <taxon>Basidiomycota</taxon>
        <taxon>Agaricomycotina</taxon>
        <taxon>Agaricomycetes</taxon>
        <taxon>Agaricomycetidae</taxon>
        <taxon>Agaricales</taxon>
        <taxon>Pleurotineae</taxon>
        <taxon>Pleurotaceae</taxon>
        <taxon>Pleurotus</taxon>
    </lineage>
</organism>
<evidence type="ECO:0000313" key="2">
    <source>
        <dbReference type="Proteomes" id="UP000807025"/>
    </source>
</evidence>
<sequence length="150" mass="17486">MLCQDIRTELTTLTLPRIQMRELEDFQFSAHISQHLETEFGIVRNADWRTLSLEVNDWLHLRMRNTTLAPIPMESRGTRSTIRVVAVLTWCLKFPGGPNVPSEGCHGDDVCARVCVLRYVNGICEDMRVSFHPCIHRDEYGHHRRAYMYQ</sequence>
<comment type="caution">
    <text evidence="1">The sequence shown here is derived from an EMBL/GenBank/DDBJ whole genome shotgun (WGS) entry which is preliminary data.</text>
</comment>
<proteinExistence type="predicted"/>
<keyword evidence="2" id="KW-1185">Reference proteome</keyword>
<gene>
    <name evidence="1" type="ORF">BDN71DRAFT_1459052</name>
</gene>
<protein>
    <submittedName>
        <fullName evidence="1">Uncharacterized protein</fullName>
    </submittedName>
</protein>
<accession>A0A9P6CZX0</accession>
<dbReference type="AlphaFoldDB" id="A0A9P6CZX0"/>
<reference evidence="1" key="1">
    <citation type="submission" date="2020-11" db="EMBL/GenBank/DDBJ databases">
        <authorList>
            <consortium name="DOE Joint Genome Institute"/>
            <person name="Ahrendt S."/>
            <person name="Riley R."/>
            <person name="Andreopoulos W."/>
            <person name="Labutti K."/>
            <person name="Pangilinan J."/>
            <person name="Ruiz-Duenas F.J."/>
            <person name="Barrasa J.M."/>
            <person name="Sanchez-Garcia M."/>
            <person name="Camarero S."/>
            <person name="Miyauchi S."/>
            <person name="Serrano A."/>
            <person name="Linde D."/>
            <person name="Babiker R."/>
            <person name="Drula E."/>
            <person name="Ayuso-Fernandez I."/>
            <person name="Pacheco R."/>
            <person name="Padilla G."/>
            <person name="Ferreira P."/>
            <person name="Barriuso J."/>
            <person name="Kellner H."/>
            <person name="Castanera R."/>
            <person name="Alfaro M."/>
            <person name="Ramirez L."/>
            <person name="Pisabarro A.G."/>
            <person name="Kuo A."/>
            <person name="Tritt A."/>
            <person name="Lipzen A."/>
            <person name="He G."/>
            <person name="Yan M."/>
            <person name="Ng V."/>
            <person name="Cullen D."/>
            <person name="Martin F."/>
            <person name="Rosso M.-N."/>
            <person name="Henrissat B."/>
            <person name="Hibbett D."/>
            <person name="Martinez A.T."/>
            <person name="Grigoriev I.V."/>
        </authorList>
    </citation>
    <scope>NUCLEOTIDE SEQUENCE</scope>
    <source>
        <strain evidence="1">ATCC 90797</strain>
    </source>
</reference>